<gene>
    <name evidence="3" type="ORF">PYS65_19555</name>
</gene>
<dbReference type="Proteomes" id="UP001216440">
    <property type="component" value="Chromosome"/>
</dbReference>
<protein>
    <recommendedName>
        <fullName evidence="5">DUF4333 domain-containing protein</fullName>
    </recommendedName>
</protein>
<organism evidence="3 4">
    <name type="scientific">Streptomyces cathayae</name>
    <dbReference type="NCBI Taxonomy" id="3031124"/>
    <lineage>
        <taxon>Bacteria</taxon>
        <taxon>Bacillati</taxon>
        <taxon>Actinomycetota</taxon>
        <taxon>Actinomycetes</taxon>
        <taxon>Kitasatosporales</taxon>
        <taxon>Streptomycetaceae</taxon>
        <taxon>Streptomyces</taxon>
    </lineage>
</organism>
<feature type="compositionally biased region" description="Low complexity" evidence="1">
    <location>
        <begin position="22"/>
        <end position="31"/>
    </location>
</feature>
<evidence type="ECO:0008006" key="5">
    <source>
        <dbReference type="Google" id="ProtNLM"/>
    </source>
</evidence>
<keyword evidence="4" id="KW-1185">Reference proteome</keyword>
<evidence type="ECO:0000313" key="3">
    <source>
        <dbReference type="EMBL" id="WGD42159.1"/>
    </source>
</evidence>
<feature type="signal peptide" evidence="2">
    <location>
        <begin position="1"/>
        <end position="17"/>
    </location>
</feature>
<dbReference type="PROSITE" id="PS51257">
    <property type="entry name" value="PROKAR_LIPOPROTEIN"/>
    <property type="match status" value="1"/>
</dbReference>
<evidence type="ECO:0000256" key="1">
    <source>
        <dbReference type="SAM" id="MobiDB-lite"/>
    </source>
</evidence>
<name>A0ABY8K3H2_9ACTN</name>
<accession>A0ABY8K3H2</accession>
<keyword evidence="2" id="KW-0732">Signal</keyword>
<evidence type="ECO:0000256" key="2">
    <source>
        <dbReference type="SAM" id="SignalP"/>
    </source>
</evidence>
<feature type="region of interest" description="Disordered" evidence="1">
    <location>
        <begin position="22"/>
        <end position="65"/>
    </location>
</feature>
<feature type="chain" id="PRO_5047116489" description="DUF4333 domain-containing protein" evidence="2">
    <location>
        <begin position="18"/>
        <end position="237"/>
    </location>
</feature>
<proteinExistence type="predicted"/>
<dbReference type="RefSeq" id="WP_279335213.1">
    <property type="nucleotide sequence ID" value="NZ_CP121682.1"/>
</dbReference>
<evidence type="ECO:0000313" key="4">
    <source>
        <dbReference type="Proteomes" id="UP001216440"/>
    </source>
</evidence>
<dbReference type="EMBL" id="CP121682">
    <property type="protein sequence ID" value="WGD42159.1"/>
    <property type="molecule type" value="Genomic_DNA"/>
</dbReference>
<sequence>MRYPKILIGLAAAGLLAAGCGSDGDSSGAGDRPADAGDRPAGSGDGRKALPVAVDGPQEDVVDSSGDAKLKVTPAPENGAPFTQKVEHKLRETVLRGVMVPGETSAECADGVTQKAGAVSQCVVTYEGAEIPYEVKISDKYTEGSMFTFYDTTPKKGLLVAKSVYNTLHERYSAEAGYTGSSKLACEEIPVAKTVDLNSDTGYTCQYWTETANDGEGGYTTLRVMMGVRGPGFEQAG</sequence>
<reference evidence="3 4" key="1">
    <citation type="submission" date="2023-03" db="EMBL/GenBank/DDBJ databases">
        <authorList>
            <person name="Mo P."/>
        </authorList>
    </citation>
    <scope>NUCLEOTIDE SEQUENCE [LARGE SCALE GENOMIC DNA]</scope>
    <source>
        <strain evidence="3 4">HUAS 5</strain>
    </source>
</reference>